<evidence type="ECO:0000313" key="2">
    <source>
        <dbReference type="EMBL" id="MFD2590960.1"/>
    </source>
</evidence>
<evidence type="ECO:0000313" key="3">
    <source>
        <dbReference type="Proteomes" id="UP001597459"/>
    </source>
</evidence>
<dbReference type="Gene3D" id="3.30.450.30">
    <property type="entry name" value="Dynein light chain 2a, cytoplasmic"/>
    <property type="match status" value="1"/>
</dbReference>
<keyword evidence="3" id="KW-1185">Reference proteome</keyword>
<dbReference type="RefSeq" id="WP_176027376.1">
    <property type="nucleotide sequence ID" value="NZ_JBHSJV010000001.1"/>
</dbReference>
<dbReference type="SMART" id="SM00960">
    <property type="entry name" value="Robl_LC7"/>
    <property type="match status" value="1"/>
</dbReference>
<proteinExistence type="predicted"/>
<gene>
    <name evidence="2" type="ORF">ACFSTE_08970</name>
</gene>
<accession>A0ABW5N5Q7</accession>
<dbReference type="SUPFAM" id="SSF103196">
    <property type="entry name" value="Roadblock/LC7 domain"/>
    <property type="match status" value="1"/>
</dbReference>
<evidence type="ECO:0000259" key="1">
    <source>
        <dbReference type="SMART" id="SM00960"/>
    </source>
</evidence>
<dbReference type="Pfam" id="PF03259">
    <property type="entry name" value="Robl_LC7"/>
    <property type="match status" value="1"/>
</dbReference>
<protein>
    <submittedName>
        <fullName evidence="2">Roadblock/LC7 domain-containing protein</fullName>
    </submittedName>
</protein>
<feature type="domain" description="Roadblock/LAMTOR2" evidence="1">
    <location>
        <begin position="5"/>
        <end position="92"/>
    </location>
</feature>
<dbReference type="Proteomes" id="UP001597459">
    <property type="component" value="Unassembled WGS sequence"/>
</dbReference>
<name>A0ABW5N5Q7_9FLAO</name>
<dbReference type="InterPro" id="IPR004942">
    <property type="entry name" value="Roadblock/LAMTOR2_dom"/>
</dbReference>
<organism evidence="2 3">
    <name type="scientific">Aquimarina hainanensis</name>
    <dbReference type="NCBI Taxonomy" id="1578017"/>
    <lineage>
        <taxon>Bacteria</taxon>
        <taxon>Pseudomonadati</taxon>
        <taxon>Bacteroidota</taxon>
        <taxon>Flavobacteriia</taxon>
        <taxon>Flavobacteriales</taxon>
        <taxon>Flavobacteriaceae</taxon>
        <taxon>Aquimarina</taxon>
    </lineage>
</organism>
<reference evidence="3" key="1">
    <citation type="journal article" date="2019" name="Int. J. Syst. Evol. Microbiol.">
        <title>The Global Catalogue of Microorganisms (GCM) 10K type strain sequencing project: providing services to taxonomists for standard genome sequencing and annotation.</title>
        <authorList>
            <consortium name="The Broad Institute Genomics Platform"/>
            <consortium name="The Broad Institute Genome Sequencing Center for Infectious Disease"/>
            <person name="Wu L."/>
            <person name="Ma J."/>
        </authorList>
    </citation>
    <scope>NUCLEOTIDE SEQUENCE [LARGE SCALE GENOMIC DNA]</scope>
    <source>
        <strain evidence="3">KCTC 42423</strain>
    </source>
</reference>
<dbReference type="EMBL" id="JBHULX010000013">
    <property type="protein sequence ID" value="MFD2590960.1"/>
    <property type="molecule type" value="Genomic_DNA"/>
</dbReference>
<sequence>MSEKTPLQLDKVLEDTGADAALLLDLEGNVISASHVDYEQNIAAMVQMIYAMGSDLSQDLKNGELEQLLVKASAGFFVVNKHGEDAIIVIFSKEVSKIGRCLKMINTL</sequence>
<comment type="caution">
    <text evidence="2">The sequence shown here is derived from an EMBL/GenBank/DDBJ whole genome shotgun (WGS) entry which is preliminary data.</text>
</comment>